<keyword evidence="2 5" id="KW-0312">Gluconeogenesis</keyword>
<keyword evidence="7" id="KW-1185">Reference proteome</keyword>
<dbReference type="SUPFAM" id="SSF53697">
    <property type="entry name" value="SIS domain"/>
    <property type="match status" value="1"/>
</dbReference>
<keyword evidence="4 5" id="KW-0413">Isomerase</keyword>
<protein>
    <recommendedName>
        <fullName evidence="1 5">Glucose-6-phosphate isomerase</fullName>
        <ecNumber evidence="1 5">5.3.1.9</ecNumber>
    </recommendedName>
</protein>
<organism evidence="6 7">
    <name type="scientific">Marivibrio halodurans</name>
    <dbReference type="NCBI Taxonomy" id="2039722"/>
    <lineage>
        <taxon>Bacteria</taxon>
        <taxon>Pseudomonadati</taxon>
        <taxon>Pseudomonadota</taxon>
        <taxon>Alphaproteobacteria</taxon>
        <taxon>Rhodospirillales</taxon>
        <taxon>Rhodospirillaceae</taxon>
        <taxon>Marivibrio</taxon>
    </lineage>
</organism>
<dbReference type="UniPathway" id="UPA00109">
    <property type="reaction ID" value="UER00181"/>
</dbReference>
<evidence type="ECO:0000256" key="3">
    <source>
        <dbReference type="ARBA" id="ARBA00023152"/>
    </source>
</evidence>
<comment type="pathway">
    <text evidence="5">Carbohydrate degradation; glycolysis; D-glyceraldehyde 3-phosphate and glycerone phosphate from D-glucose: step 2/4.</text>
</comment>
<dbReference type="GO" id="GO:0005829">
    <property type="term" value="C:cytosol"/>
    <property type="evidence" value="ECO:0007669"/>
    <property type="project" value="TreeGrafter"/>
</dbReference>
<dbReference type="GO" id="GO:0004347">
    <property type="term" value="F:glucose-6-phosphate isomerase activity"/>
    <property type="evidence" value="ECO:0007669"/>
    <property type="project" value="UniProtKB-EC"/>
</dbReference>
<dbReference type="EC" id="5.3.1.9" evidence="1 5"/>
<dbReference type="InterPro" id="IPR035482">
    <property type="entry name" value="SIS_PGI_2"/>
</dbReference>
<reference evidence="6" key="1">
    <citation type="submission" date="2021-04" db="EMBL/GenBank/DDBJ databases">
        <authorList>
            <person name="Zhang D.-C."/>
        </authorList>
    </citation>
    <scope>NUCLEOTIDE SEQUENCE</scope>
    <source>
        <strain evidence="6">CGMCC 1.15697</strain>
    </source>
</reference>
<dbReference type="GO" id="GO:0097367">
    <property type="term" value="F:carbohydrate derivative binding"/>
    <property type="evidence" value="ECO:0007669"/>
    <property type="project" value="InterPro"/>
</dbReference>
<dbReference type="InterPro" id="IPR001672">
    <property type="entry name" value="G6P_Isomerase"/>
</dbReference>
<comment type="similarity">
    <text evidence="5">Belongs to the GPI family.</text>
</comment>
<dbReference type="PRINTS" id="PR00662">
    <property type="entry name" value="G6PISOMERASE"/>
</dbReference>
<dbReference type="PANTHER" id="PTHR11469">
    <property type="entry name" value="GLUCOSE-6-PHOSPHATE ISOMERASE"/>
    <property type="match status" value="1"/>
</dbReference>
<evidence type="ECO:0000313" key="7">
    <source>
        <dbReference type="Proteomes" id="UP000672602"/>
    </source>
</evidence>
<dbReference type="AlphaFoldDB" id="A0A8J7SNZ3"/>
<dbReference type="RefSeq" id="WP_210682895.1">
    <property type="nucleotide sequence ID" value="NZ_JAGMWN010000007.1"/>
</dbReference>
<keyword evidence="3 5" id="KW-0324">Glycolysis</keyword>
<dbReference type="PROSITE" id="PS00174">
    <property type="entry name" value="P_GLUCOSE_ISOMERASE_2"/>
    <property type="match status" value="1"/>
</dbReference>
<evidence type="ECO:0000256" key="5">
    <source>
        <dbReference type="RuleBase" id="RU000612"/>
    </source>
</evidence>
<dbReference type="InterPro" id="IPR018189">
    <property type="entry name" value="Phosphoglucose_isomerase_CS"/>
</dbReference>
<evidence type="ECO:0000256" key="2">
    <source>
        <dbReference type="ARBA" id="ARBA00022432"/>
    </source>
</evidence>
<evidence type="ECO:0000256" key="1">
    <source>
        <dbReference type="ARBA" id="ARBA00011952"/>
    </source>
</evidence>
<sequence>MAALSTNETAAPTAPAGTSAPLYRQSVDQCLAETIGEGGLSASALDRLCADLDPVLEGLRRRMREADTALPFLDLARARTDLDALEDRAAHYRESFTDVLVLGTGGSSLGGSALYEMASREHDSGLPKLHIVTNVDPMIFERMVNRFDFTRTGVIVISKSGGTTETMMQFMAILPIIRAQVGDAGLAGRITLITEPGPRPLRALGERFGLPVLDHDPRIGGRYSVLSLVGMLPTMIAGLDAGAVRAGAATILEDTLSPGRRARESDPALGAAISVGLQRERGVGASVMLAYSDRLGSLARWYRQLWAESLGKNGQGTTPIYGTGPVDQHSQLQLWLDGPADKMFTVMGGPNEATGVRLDPDLIVDPSIAYMGGRTLGDLMEASRRATTETLANHGRPVRRIDMRRIDEASMGALMMHFMLETVLAAALLDVDPFDQPAVESGKVLIRRYLRELGEN</sequence>
<dbReference type="GO" id="GO:0006096">
    <property type="term" value="P:glycolytic process"/>
    <property type="evidence" value="ECO:0007669"/>
    <property type="project" value="UniProtKB-UniPathway"/>
</dbReference>
<evidence type="ECO:0000313" key="6">
    <source>
        <dbReference type="EMBL" id="MBP5858303.1"/>
    </source>
</evidence>
<dbReference type="GO" id="GO:0051156">
    <property type="term" value="P:glucose 6-phosphate metabolic process"/>
    <property type="evidence" value="ECO:0007669"/>
    <property type="project" value="TreeGrafter"/>
</dbReference>
<dbReference type="Gene3D" id="3.40.50.10490">
    <property type="entry name" value="Glucose-6-phosphate isomerase like protein, domain 1"/>
    <property type="match status" value="2"/>
</dbReference>
<gene>
    <name evidence="6" type="ORF">KAJ83_14880</name>
</gene>
<accession>A0A8J7SNZ3</accession>
<dbReference type="GO" id="GO:0006094">
    <property type="term" value="P:gluconeogenesis"/>
    <property type="evidence" value="ECO:0007669"/>
    <property type="project" value="UniProtKB-KW"/>
</dbReference>
<comment type="caution">
    <text evidence="6">The sequence shown here is derived from an EMBL/GenBank/DDBJ whole genome shotgun (WGS) entry which is preliminary data.</text>
</comment>
<dbReference type="PROSITE" id="PS51463">
    <property type="entry name" value="P_GLUCOSE_ISOMERASE_3"/>
    <property type="match status" value="1"/>
</dbReference>
<dbReference type="InterPro" id="IPR046348">
    <property type="entry name" value="SIS_dom_sf"/>
</dbReference>
<dbReference type="Pfam" id="PF00342">
    <property type="entry name" value="PGI"/>
    <property type="match status" value="1"/>
</dbReference>
<proteinExistence type="inferred from homology"/>
<evidence type="ECO:0000256" key="4">
    <source>
        <dbReference type="ARBA" id="ARBA00023235"/>
    </source>
</evidence>
<dbReference type="CDD" id="cd05016">
    <property type="entry name" value="SIS_PGI_2"/>
    <property type="match status" value="1"/>
</dbReference>
<comment type="catalytic activity">
    <reaction evidence="5">
        <text>alpha-D-glucose 6-phosphate = beta-D-fructose 6-phosphate</text>
        <dbReference type="Rhea" id="RHEA:11816"/>
        <dbReference type="ChEBI" id="CHEBI:57634"/>
        <dbReference type="ChEBI" id="CHEBI:58225"/>
        <dbReference type="EC" id="5.3.1.9"/>
    </reaction>
</comment>
<dbReference type="PANTHER" id="PTHR11469:SF1">
    <property type="entry name" value="GLUCOSE-6-PHOSPHATE ISOMERASE"/>
    <property type="match status" value="1"/>
</dbReference>
<dbReference type="Proteomes" id="UP000672602">
    <property type="component" value="Unassembled WGS sequence"/>
</dbReference>
<dbReference type="GO" id="GO:0048029">
    <property type="term" value="F:monosaccharide binding"/>
    <property type="evidence" value="ECO:0007669"/>
    <property type="project" value="TreeGrafter"/>
</dbReference>
<dbReference type="EMBL" id="JAGMWN010000007">
    <property type="protein sequence ID" value="MBP5858303.1"/>
    <property type="molecule type" value="Genomic_DNA"/>
</dbReference>
<name>A0A8J7SNZ3_9PROT</name>